<sequence>MTDDLRQVKISLTKLNIIKMAAEIIKGQKVLDENNIFEQIEVLIRDSEKLLKTINLTLEKNEYIDFESKISIVYIVLGVWLGTSNPYAIKAEVNGYNNAPAQTLKRISLCLEEARNDYFRNSQ</sequence>
<accession>A0A1F5FTC5</accession>
<protein>
    <submittedName>
        <fullName evidence="1">Uncharacterized protein</fullName>
    </submittedName>
</protein>
<name>A0A1F5FTC5_9BACT</name>
<gene>
    <name evidence="1" type="ORF">A2572_02120</name>
</gene>
<evidence type="ECO:0000313" key="1">
    <source>
        <dbReference type="EMBL" id="OGD82804.1"/>
    </source>
</evidence>
<dbReference type="Proteomes" id="UP000179237">
    <property type="component" value="Unassembled WGS sequence"/>
</dbReference>
<organism evidence="1 2">
    <name type="scientific">Candidatus Collierbacteria bacterium RIFOXYD1_FULL_40_9</name>
    <dbReference type="NCBI Taxonomy" id="1817731"/>
    <lineage>
        <taxon>Bacteria</taxon>
        <taxon>Candidatus Collieribacteriota</taxon>
    </lineage>
</organism>
<reference evidence="1 2" key="1">
    <citation type="journal article" date="2016" name="Nat. Commun.">
        <title>Thousands of microbial genomes shed light on interconnected biogeochemical processes in an aquifer system.</title>
        <authorList>
            <person name="Anantharaman K."/>
            <person name="Brown C.T."/>
            <person name="Hug L.A."/>
            <person name="Sharon I."/>
            <person name="Castelle C.J."/>
            <person name="Probst A.J."/>
            <person name="Thomas B.C."/>
            <person name="Singh A."/>
            <person name="Wilkins M.J."/>
            <person name="Karaoz U."/>
            <person name="Brodie E.L."/>
            <person name="Williams K.H."/>
            <person name="Hubbard S.S."/>
            <person name="Banfield J.F."/>
        </authorList>
    </citation>
    <scope>NUCLEOTIDE SEQUENCE [LARGE SCALE GENOMIC DNA]</scope>
</reference>
<comment type="caution">
    <text evidence="1">The sequence shown here is derived from an EMBL/GenBank/DDBJ whole genome shotgun (WGS) entry which is preliminary data.</text>
</comment>
<dbReference type="EMBL" id="MFAQ01000040">
    <property type="protein sequence ID" value="OGD82804.1"/>
    <property type="molecule type" value="Genomic_DNA"/>
</dbReference>
<dbReference type="AlphaFoldDB" id="A0A1F5FTC5"/>
<evidence type="ECO:0000313" key="2">
    <source>
        <dbReference type="Proteomes" id="UP000179237"/>
    </source>
</evidence>
<proteinExistence type="predicted"/>